<evidence type="ECO:0000313" key="3">
    <source>
        <dbReference type="EMBL" id="OWF66102.1"/>
    </source>
</evidence>
<dbReference type="AlphaFoldDB" id="A0A210RYN4"/>
<comment type="caution">
    <text evidence="3">The sequence shown here is derived from an EMBL/GenBank/DDBJ whole genome shotgun (WGS) entry which is preliminary data.</text>
</comment>
<dbReference type="PANTHER" id="PTHR37423">
    <property type="entry name" value="SOLUBLE LYTIC MUREIN TRANSGLYCOSYLASE-RELATED"/>
    <property type="match status" value="1"/>
</dbReference>
<dbReference type="SUPFAM" id="SSF53955">
    <property type="entry name" value="Lysozyme-like"/>
    <property type="match status" value="1"/>
</dbReference>
<evidence type="ECO:0000313" key="4">
    <source>
        <dbReference type="Proteomes" id="UP000196880"/>
    </source>
</evidence>
<evidence type="ECO:0000256" key="1">
    <source>
        <dbReference type="ARBA" id="ARBA00007734"/>
    </source>
</evidence>
<keyword evidence="4" id="KW-1185">Reference proteome</keyword>
<dbReference type="Gene3D" id="1.10.530.10">
    <property type="match status" value="1"/>
</dbReference>
<sequence>MTLLLLVSNIAFAAPNYQEISLANRYELRQSLTSEALPISSFDSATKAVEWISYQSRNLRNKIPNESLRREWLRMVHYESTRFNLDPDLVLALIEVESGFNRFAISGVGASGLMQVMPFWKDLIGDTRDSLFDVRTNLRYGCIILKHYLEIEGQNIARGLARYNGSLGQDAYPKMVLAVWHAKYRYTGNAF</sequence>
<feature type="domain" description="Transglycosylase SLT" evidence="2">
    <location>
        <begin position="77"/>
        <end position="169"/>
    </location>
</feature>
<organism evidence="3 4">
    <name type="scientific">Polynucleobacter hirudinilacicola</name>
    <dbReference type="NCBI Taxonomy" id="1743166"/>
    <lineage>
        <taxon>Bacteria</taxon>
        <taxon>Pseudomonadati</taxon>
        <taxon>Pseudomonadota</taxon>
        <taxon>Betaproteobacteria</taxon>
        <taxon>Burkholderiales</taxon>
        <taxon>Burkholderiaceae</taxon>
        <taxon>Polynucleobacter</taxon>
    </lineage>
</organism>
<dbReference type="PANTHER" id="PTHR37423:SF2">
    <property type="entry name" value="MEMBRANE-BOUND LYTIC MUREIN TRANSGLYCOSYLASE C"/>
    <property type="match status" value="1"/>
</dbReference>
<evidence type="ECO:0000259" key="2">
    <source>
        <dbReference type="Pfam" id="PF01464"/>
    </source>
</evidence>
<dbReference type="InterPro" id="IPR008258">
    <property type="entry name" value="Transglycosylase_SLT_dom_1"/>
</dbReference>
<reference evidence="3 4" key="1">
    <citation type="submission" date="2017-03" db="EMBL/GenBank/DDBJ databases">
        <title>New species Polynucleobacter sp. MWH-EgelM1-30-B4.</title>
        <authorList>
            <person name="Hahn M.W."/>
        </authorList>
    </citation>
    <scope>NUCLEOTIDE SEQUENCE [LARGE SCALE GENOMIC DNA]</scope>
    <source>
        <strain evidence="3 4">MWH-EgelM1-30-B4</strain>
    </source>
</reference>
<name>A0A210RYN4_9BURK</name>
<gene>
    <name evidence="3" type="ORF">B6A14_09010</name>
</gene>
<dbReference type="Proteomes" id="UP000196880">
    <property type="component" value="Unassembled WGS sequence"/>
</dbReference>
<dbReference type="InterPro" id="IPR023346">
    <property type="entry name" value="Lysozyme-like_dom_sf"/>
</dbReference>
<protein>
    <recommendedName>
        <fullName evidence="2">Transglycosylase SLT domain-containing protein</fullName>
    </recommendedName>
</protein>
<comment type="similarity">
    <text evidence="1">Belongs to the transglycosylase Slt family.</text>
</comment>
<dbReference type="Pfam" id="PF01464">
    <property type="entry name" value="SLT"/>
    <property type="match status" value="1"/>
</dbReference>
<accession>A0A210RYN4</accession>
<dbReference type="CDD" id="cd00254">
    <property type="entry name" value="LT-like"/>
    <property type="match status" value="1"/>
</dbReference>
<dbReference type="EMBL" id="NAIA01000003">
    <property type="protein sequence ID" value="OWF66102.1"/>
    <property type="molecule type" value="Genomic_DNA"/>
</dbReference>
<proteinExistence type="inferred from homology"/>